<evidence type="ECO:0000313" key="3">
    <source>
        <dbReference type="EMBL" id="QDU86224.1"/>
    </source>
</evidence>
<sequence>MNGFEPHATYAPIIRTSDHEEESFGDALYDWMGRAPFLAIAMAVHLLAFFLLAAIPWQAGRSDEPAVFTAEIVPPPADPFEEPVEPPPQIEKPIIDQTEVVIVDVPITDTDDDSDDDTEIDSPQSPFTNDKWNEAIGLGGGAACGGGSRGEAGGTPPGTNTRNERAVMSGLEWLKDHQAPDGRWDCDGFMHDTAREGPVCDGAGDAAHDVGVTGLALLAFMGIGDTLRSGTYMEQIRTGVAYLLDEQDLESGRIGAGVGHAFLYDHAIATLALCEALHGDPNHPLLTRRAQKAVNYISAARNPYGAWRYAVPPNGQQDTSVTGWMVFALAAARDVGLEVADSDFMGALAWIDEVTDPANGRTGYETMGGLSARPEHLSDAYPAEVSEAMTAVAMLSRLFIDKSLGRRDADVDLLEKGASLLLETLPEWSADGSTCDMYAWYYGSYAMFQYAELDPRAWTAWQKAMERAIVPNQRTEPVTFDGSWDPIGPWGESGGRVYSTATMVLSLEVFYRYGKLLGSR</sequence>
<gene>
    <name evidence="3" type="ORF">Pla163_33740</name>
</gene>
<evidence type="ECO:0000313" key="4">
    <source>
        <dbReference type="Proteomes" id="UP000319342"/>
    </source>
</evidence>
<organism evidence="3 4">
    <name type="scientific">Rohdeia mirabilis</name>
    <dbReference type="NCBI Taxonomy" id="2528008"/>
    <lineage>
        <taxon>Bacteria</taxon>
        <taxon>Pseudomonadati</taxon>
        <taxon>Planctomycetota</taxon>
        <taxon>Planctomycetia</taxon>
        <taxon>Planctomycetia incertae sedis</taxon>
        <taxon>Rohdeia</taxon>
    </lineage>
</organism>
<dbReference type="RefSeq" id="WP_145191060.1">
    <property type="nucleotide sequence ID" value="NZ_CP036290.1"/>
</dbReference>
<protein>
    <recommendedName>
        <fullName evidence="5">Squalene cyclase C-terminal domain-containing protein</fullName>
    </recommendedName>
</protein>
<dbReference type="AlphaFoldDB" id="A0A518D443"/>
<feature type="transmembrane region" description="Helical" evidence="2">
    <location>
        <begin position="37"/>
        <end position="57"/>
    </location>
</feature>
<feature type="compositionally biased region" description="Gly residues" evidence="1">
    <location>
        <begin position="137"/>
        <end position="156"/>
    </location>
</feature>
<proteinExistence type="predicted"/>
<reference evidence="3 4" key="1">
    <citation type="submission" date="2019-02" db="EMBL/GenBank/DDBJ databases">
        <title>Deep-cultivation of Planctomycetes and their phenomic and genomic characterization uncovers novel biology.</title>
        <authorList>
            <person name="Wiegand S."/>
            <person name="Jogler M."/>
            <person name="Boedeker C."/>
            <person name="Pinto D."/>
            <person name="Vollmers J."/>
            <person name="Rivas-Marin E."/>
            <person name="Kohn T."/>
            <person name="Peeters S.H."/>
            <person name="Heuer A."/>
            <person name="Rast P."/>
            <person name="Oberbeckmann S."/>
            <person name="Bunk B."/>
            <person name="Jeske O."/>
            <person name="Meyerdierks A."/>
            <person name="Storesund J.E."/>
            <person name="Kallscheuer N."/>
            <person name="Luecker S."/>
            <person name="Lage O.M."/>
            <person name="Pohl T."/>
            <person name="Merkel B.J."/>
            <person name="Hornburger P."/>
            <person name="Mueller R.-W."/>
            <person name="Bruemmer F."/>
            <person name="Labrenz M."/>
            <person name="Spormann A.M."/>
            <person name="Op den Camp H."/>
            <person name="Overmann J."/>
            <person name="Amann R."/>
            <person name="Jetten M.S.M."/>
            <person name="Mascher T."/>
            <person name="Medema M.H."/>
            <person name="Devos D.P."/>
            <person name="Kaster A.-K."/>
            <person name="Ovreas L."/>
            <person name="Rohde M."/>
            <person name="Galperin M.Y."/>
            <person name="Jogler C."/>
        </authorList>
    </citation>
    <scope>NUCLEOTIDE SEQUENCE [LARGE SCALE GENOMIC DNA]</scope>
    <source>
        <strain evidence="3 4">Pla163</strain>
    </source>
</reference>
<dbReference type="SUPFAM" id="SSF48239">
    <property type="entry name" value="Terpenoid cyclases/Protein prenyltransferases"/>
    <property type="match status" value="1"/>
</dbReference>
<dbReference type="Proteomes" id="UP000319342">
    <property type="component" value="Chromosome"/>
</dbReference>
<keyword evidence="2" id="KW-0472">Membrane</keyword>
<dbReference type="CDD" id="cd00688">
    <property type="entry name" value="ISOPREN_C2_like"/>
    <property type="match status" value="1"/>
</dbReference>
<dbReference type="OrthoDB" id="238862at2"/>
<evidence type="ECO:0008006" key="5">
    <source>
        <dbReference type="Google" id="ProtNLM"/>
    </source>
</evidence>
<name>A0A518D443_9BACT</name>
<dbReference type="InterPro" id="IPR008930">
    <property type="entry name" value="Terpenoid_cyclase/PrenylTrfase"/>
</dbReference>
<dbReference type="Gene3D" id="1.50.10.20">
    <property type="match status" value="2"/>
</dbReference>
<accession>A0A518D443</accession>
<keyword evidence="2" id="KW-1133">Transmembrane helix</keyword>
<evidence type="ECO:0000256" key="1">
    <source>
        <dbReference type="SAM" id="MobiDB-lite"/>
    </source>
</evidence>
<dbReference type="EMBL" id="CP036290">
    <property type="protein sequence ID" value="QDU86224.1"/>
    <property type="molecule type" value="Genomic_DNA"/>
</dbReference>
<evidence type="ECO:0000256" key="2">
    <source>
        <dbReference type="SAM" id="Phobius"/>
    </source>
</evidence>
<feature type="region of interest" description="Disordered" evidence="1">
    <location>
        <begin position="108"/>
        <end position="162"/>
    </location>
</feature>
<keyword evidence="4" id="KW-1185">Reference proteome</keyword>
<keyword evidence="2" id="KW-0812">Transmembrane</keyword>
<feature type="compositionally biased region" description="Acidic residues" evidence="1">
    <location>
        <begin position="109"/>
        <end position="120"/>
    </location>
</feature>